<comment type="caution">
    <text evidence="1">The sequence shown here is derived from an EMBL/GenBank/DDBJ whole genome shotgun (WGS) entry which is preliminary data.</text>
</comment>
<keyword evidence="2" id="KW-1185">Reference proteome</keyword>
<name>A0ACB9GX09_9ASTR</name>
<accession>A0ACB9GX09</accession>
<gene>
    <name evidence="1" type="ORF">L1987_42022</name>
</gene>
<sequence>MEIASGFGYQKTMDAMVPTGGNRSGMNIVNRWMRQMIWNSLEIALGLLVPIVCWEFIAVDLEFIVLMNFEKSMVCVRFHDCSV</sequence>
<reference evidence="1 2" key="2">
    <citation type="journal article" date="2022" name="Mol. Ecol. Resour.">
        <title>The genomes of chicory, endive, great burdock and yacon provide insights into Asteraceae paleo-polyploidization history and plant inulin production.</title>
        <authorList>
            <person name="Fan W."/>
            <person name="Wang S."/>
            <person name="Wang H."/>
            <person name="Wang A."/>
            <person name="Jiang F."/>
            <person name="Liu H."/>
            <person name="Zhao H."/>
            <person name="Xu D."/>
            <person name="Zhang Y."/>
        </authorList>
    </citation>
    <scope>NUCLEOTIDE SEQUENCE [LARGE SCALE GENOMIC DNA]</scope>
    <source>
        <strain evidence="2">cv. Yunnan</strain>
        <tissue evidence="1">Leaves</tissue>
    </source>
</reference>
<protein>
    <submittedName>
        <fullName evidence="1">Uncharacterized protein</fullName>
    </submittedName>
</protein>
<evidence type="ECO:0000313" key="2">
    <source>
        <dbReference type="Proteomes" id="UP001056120"/>
    </source>
</evidence>
<proteinExistence type="predicted"/>
<dbReference type="Proteomes" id="UP001056120">
    <property type="component" value="Linkage Group LG13"/>
</dbReference>
<reference evidence="2" key="1">
    <citation type="journal article" date="2022" name="Mol. Ecol. Resour.">
        <title>The genomes of chicory, endive, great burdock and yacon provide insights into Asteraceae palaeo-polyploidization history and plant inulin production.</title>
        <authorList>
            <person name="Fan W."/>
            <person name="Wang S."/>
            <person name="Wang H."/>
            <person name="Wang A."/>
            <person name="Jiang F."/>
            <person name="Liu H."/>
            <person name="Zhao H."/>
            <person name="Xu D."/>
            <person name="Zhang Y."/>
        </authorList>
    </citation>
    <scope>NUCLEOTIDE SEQUENCE [LARGE SCALE GENOMIC DNA]</scope>
    <source>
        <strain evidence="2">cv. Yunnan</strain>
    </source>
</reference>
<organism evidence="1 2">
    <name type="scientific">Smallanthus sonchifolius</name>
    <dbReference type="NCBI Taxonomy" id="185202"/>
    <lineage>
        <taxon>Eukaryota</taxon>
        <taxon>Viridiplantae</taxon>
        <taxon>Streptophyta</taxon>
        <taxon>Embryophyta</taxon>
        <taxon>Tracheophyta</taxon>
        <taxon>Spermatophyta</taxon>
        <taxon>Magnoliopsida</taxon>
        <taxon>eudicotyledons</taxon>
        <taxon>Gunneridae</taxon>
        <taxon>Pentapetalae</taxon>
        <taxon>asterids</taxon>
        <taxon>campanulids</taxon>
        <taxon>Asterales</taxon>
        <taxon>Asteraceae</taxon>
        <taxon>Asteroideae</taxon>
        <taxon>Heliantheae alliance</taxon>
        <taxon>Millerieae</taxon>
        <taxon>Smallanthus</taxon>
    </lineage>
</organism>
<dbReference type="EMBL" id="CM042030">
    <property type="protein sequence ID" value="KAI3787505.1"/>
    <property type="molecule type" value="Genomic_DNA"/>
</dbReference>
<evidence type="ECO:0000313" key="1">
    <source>
        <dbReference type="EMBL" id="KAI3787505.1"/>
    </source>
</evidence>